<dbReference type="AlphaFoldDB" id="T1JLX5"/>
<proteinExistence type="predicted"/>
<reference evidence="1" key="2">
    <citation type="submission" date="2015-02" db="UniProtKB">
        <authorList>
            <consortium name="EnsemblMetazoa"/>
        </authorList>
    </citation>
    <scope>IDENTIFICATION</scope>
</reference>
<accession>T1JLX5</accession>
<dbReference type="EMBL" id="JH431589">
    <property type="status" value="NOT_ANNOTATED_CDS"/>
    <property type="molecule type" value="Genomic_DNA"/>
</dbReference>
<organism evidence="1 2">
    <name type="scientific">Strigamia maritima</name>
    <name type="common">European centipede</name>
    <name type="synonym">Geophilus maritimus</name>
    <dbReference type="NCBI Taxonomy" id="126957"/>
    <lineage>
        <taxon>Eukaryota</taxon>
        <taxon>Metazoa</taxon>
        <taxon>Ecdysozoa</taxon>
        <taxon>Arthropoda</taxon>
        <taxon>Myriapoda</taxon>
        <taxon>Chilopoda</taxon>
        <taxon>Pleurostigmophora</taxon>
        <taxon>Geophilomorpha</taxon>
        <taxon>Linotaeniidae</taxon>
        <taxon>Strigamia</taxon>
    </lineage>
</organism>
<dbReference type="EnsemblMetazoa" id="SMAR014855-RA">
    <property type="protein sequence ID" value="SMAR014855-PA"/>
    <property type="gene ID" value="SMAR014855"/>
</dbReference>
<dbReference type="HOGENOM" id="CLU_2944612_0_0_1"/>
<sequence length="60" mass="6952">MLRAHLTARNKRRAAFSYTFSATESVSWSTEGAEMDFKNDEILTNLYNYRINLAMSDNVE</sequence>
<evidence type="ECO:0000313" key="1">
    <source>
        <dbReference type="EnsemblMetazoa" id="SMAR014855-PA"/>
    </source>
</evidence>
<protein>
    <submittedName>
        <fullName evidence="1">Uncharacterized protein</fullName>
    </submittedName>
</protein>
<dbReference type="Proteomes" id="UP000014500">
    <property type="component" value="Unassembled WGS sequence"/>
</dbReference>
<reference evidence="2" key="1">
    <citation type="submission" date="2011-05" db="EMBL/GenBank/DDBJ databases">
        <authorList>
            <person name="Richards S.R."/>
            <person name="Qu J."/>
            <person name="Jiang H."/>
            <person name="Jhangiani S.N."/>
            <person name="Agravi P."/>
            <person name="Goodspeed R."/>
            <person name="Gross S."/>
            <person name="Mandapat C."/>
            <person name="Jackson L."/>
            <person name="Mathew T."/>
            <person name="Pu L."/>
            <person name="Thornton R."/>
            <person name="Saada N."/>
            <person name="Wilczek-Boney K.B."/>
            <person name="Lee S."/>
            <person name="Kovar C."/>
            <person name="Wu Y."/>
            <person name="Scherer S.E."/>
            <person name="Worley K.C."/>
            <person name="Muzny D.M."/>
            <person name="Gibbs R."/>
        </authorList>
    </citation>
    <scope>NUCLEOTIDE SEQUENCE</scope>
    <source>
        <strain evidence="2">Brora</strain>
    </source>
</reference>
<name>T1JLX5_STRMM</name>
<keyword evidence="2" id="KW-1185">Reference proteome</keyword>
<evidence type="ECO:0000313" key="2">
    <source>
        <dbReference type="Proteomes" id="UP000014500"/>
    </source>
</evidence>